<feature type="non-terminal residue" evidence="2">
    <location>
        <position position="90"/>
    </location>
</feature>
<dbReference type="OrthoDB" id="196847at2759"/>
<keyword evidence="3" id="KW-1185">Reference proteome</keyword>
<evidence type="ECO:0000313" key="3">
    <source>
        <dbReference type="Proteomes" id="UP001143981"/>
    </source>
</evidence>
<evidence type="ECO:0000313" key="2">
    <source>
        <dbReference type="EMBL" id="KAJ1718883.1"/>
    </source>
</evidence>
<proteinExistence type="predicted"/>
<evidence type="ECO:0000256" key="1">
    <source>
        <dbReference type="SAM" id="MobiDB-lite"/>
    </source>
</evidence>
<dbReference type="AlphaFoldDB" id="A0A9W7XUW9"/>
<name>A0A9W7XUW9_9FUNG</name>
<protein>
    <submittedName>
        <fullName evidence="2">Uncharacterized protein</fullName>
    </submittedName>
</protein>
<gene>
    <name evidence="2" type="ORF">LPJ61_006440</name>
</gene>
<dbReference type="Proteomes" id="UP001143981">
    <property type="component" value="Unassembled WGS sequence"/>
</dbReference>
<feature type="region of interest" description="Disordered" evidence="1">
    <location>
        <begin position="1"/>
        <end position="28"/>
    </location>
</feature>
<sequence>MSADGFPSDAIASISTSKHRHGDKSPSMNFDYLTYSFKSLSRAPSSDNLAGVASKNAEELERRFHMPNEEGLLHLKNTSPIVSKTFHKVL</sequence>
<accession>A0A9W7XUW9</accession>
<comment type="caution">
    <text evidence="2">The sequence shown here is derived from an EMBL/GenBank/DDBJ whole genome shotgun (WGS) entry which is preliminary data.</text>
</comment>
<organism evidence="2 3">
    <name type="scientific">Coemansia biformis</name>
    <dbReference type="NCBI Taxonomy" id="1286918"/>
    <lineage>
        <taxon>Eukaryota</taxon>
        <taxon>Fungi</taxon>
        <taxon>Fungi incertae sedis</taxon>
        <taxon>Zoopagomycota</taxon>
        <taxon>Kickxellomycotina</taxon>
        <taxon>Kickxellomycetes</taxon>
        <taxon>Kickxellales</taxon>
        <taxon>Kickxellaceae</taxon>
        <taxon>Coemansia</taxon>
    </lineage>
</organism>
<dbReference type="EMBL" id="JANBOI010003142">
    <property type="protein sequence ID" value="KAJ1718883.1"/>
    <property type="molecule type" value="Genomic_DNA"/>
</dbReference>
<reference evidence="2" key="1">
    <citation type="submission" date="2022-07" db="EMBL/GenBank/DDBJ databases">
        <title>Phylogenomic reconstructions and comparative analyses of Kickxellomycotina fungi.</title>
        <authorList>
            <person name="Reynolds N.K."/>
            <person name="Stajich J.E."/>
            <person name="Barry K."/>
            <person name="Grigoriev I.V."/>
            <person name="Crous P."/>
            <person name="Smith M.E."/>
        </authorList>
    </citation>
    <scope>NUCLEOTIDE SEQUENCE</scope>
    <source>
        <strain evidence="2">BCRC 34381</strain>
    </source>
</reference>